<feature type="domain" description="O-antigen ligase-related" evidence="7">
    <location>
        <begin position="237"/>
        <end position="382"/>
    </location>
</feature>
<gene>
    <name evidence="8" type="ORF">SAMN05444921_101538</name>
</gene>
<feature type="region of interest" description="Disordered" evidence="5">
    <location>
        <begin position="442"/>
        <end position="497"/>
    </location>
</feature>
<protein>
    <submittedName>
        <fullName evidence="8">O-Antigen ligase</fullName>
    </submittedName>
</protein>
<feature type="transmembrane region" description="Helical" evidence="6">
    <location>
        <begin position="365"/>
        <end position="386"/>
    </location>
</feature>
<dbReference type="Proteomes" id="UP000199063">
    <property type="component" value="Unassembled WGS sequence"/>
</dbReference>
<dbReference type="AlphaFoldDB" id="A0A1G9N8F5"/>
<keyword evidence="4 6" id="KW-0472">Membrane</keyword>
<dbReference type="EMBL" id="FNHI01000001">
    <property type="protein sequence ID" value="SDL82748.1"/>
    <property type="molecule type" value="Genomic_DNA"/>
</dbReference>
<feature type="transmembrane region" description="Helical" evidence="6">
    <location>
        <begin position="238"/>
        <end position="267"/>
    </location>
</feature>
<evidence type="ECO:0000313" key="9">
    <source>
        <dbReference type="Proteomes" id="UP000199063"/>
    </source>
</evidence>
<feature type="transmembrane region" description="Helical" evidence="6">
    <location>
        <begin position="151"/>
        <end position="168"/>
    </location>
</feature>
<feature type="compositionally biased region" description="Pro residues" evidence="5">
    <location>
        <begin position="442"/>
        <end position="462"/>
    </location>
</feature>
<feature type="transmembrane region" description="Helical" evidence="6">
    <location>
        <begin position="124"/>
        <end position="144"/>
    </location>
</feature>
<keyword evidence="8" id="KW-0436">Ligase</keyword>
<proteinExistence type="predicted"/>
<dbReference type="GO" id="GO:0016020">
    <property type="term" value="C:membrane"/>
    <property type="evidence" value="ECO:0007669"/>
    <property type="project" value="UniProtKB-SubCell"/>
</dbReference>
<evidence type="ECO:0000256" key="2">
    <source>
        <dbReference type="ARBA" id="ARBA00022692"/>
    </source>
</evidence>
<feature type="transmembrane region" description="Helical" evidence="6">
    <location>
        <begin position="398"/>
        <end position="419"/>
    </location>
</feature>
<feature type="transmembrane region" description="Helical" evidence="6">
    <location>
        <begin position="12"/>
        <end position="29"/>
    </location>
</feature>
<accession>A0A1G9N8F5</accession>
<evidence type="ECO:0000256" key="6">
    <source>
        <dbReference type="SAM" id="Phobius"/>
    </source>
</evidence>
<dbReference type="GeneID" id="40827871"/>
<feature type="compositionally biased region" description="Polar residues" evidence="5">
    <location>
        <begin position="487"/>
        <end position="497"/>
    </location>
</feature>
<feature type="transmembrane region" description="Helical" evidence="6">
    <location>
        <begin position="92"/>
        <end position="112"/>
    </location>
</feature>
<evidence type="ECO:0000256" key="4">
    <source>
        <dbReference type="ARBA" id="ARBA00023136"/>
    </source>
</evidence>
<keyword evidence="9" id="KW-1185">Reference proteome</keyword>
<dbReference type="InterPro" id="IPR007016">
    <property type="entry name" value="O-antigen_ligase-rel_domated"/>
</dbReference>
<sequence>MRPLPVDPQTLLMLLTALPLVGLLLWVFARHCGIAIGLLLGTQVWVVVAGGQTAALDVGVRVYPTDILDVCAISVALMRVPRRNLKSHAGLAALLAMVVLTAWSTLRGAAAFGLQAAGNDSRTYFWHFLAITLYLATAPLSASLSRIVTRAWLATAAAYALLSVAGWADRGLHAANAHLAVDGVTVDSRPVPAAAALVLAQAAMLLLAPGAPAPPAAGVPDRGGPAGGLRLNGRHLTAFLFLVLVVLLQHRTVWVATAVMGLAWWVLRPARGGQRFVSAGAGALALSLAALLYAAGAFGAIGGSLTDSFKETQGTRSTFVWRMLGWQDLLEAPRTFAQWLVGAPFGSGYERFIGGGLVTVSPHDYYLHIMLRLGLVGLLALLVVYVRTWRRLARGGTATLALRVVMVGQLVLFVSYSAFPEQAVLLGFCLWQARLRSADGLPPAPAPGAPAPVAPVPRPEPPGRSAVVEQEGAAPSETGGTREGTACKTSLSVTKQT</sequence>
<dbReference type="Pfam" id="PF04932">
    <property type="entry name" value="Wzy_C"/>
    <property type="match status" value="1"/>
</dbReference>
<organism evidence="8 9">
    <name type="scientific">Streptomyces wuyuanensis</name>
    <dbReference type="NCBI Taxonomy" id="1196353"/>
    <lineage>
        <taxon>Bacteria</taxon>
        <taxon>Bacillati</taxon>
        <taxon>Actinomycetota</taxon>
        <taxon>Actinomycetes</taxon>
        <taxon>Kitasatosporales</taxon>
        <taxon>Streptomycetaceae</taxon>
        <taxon>Streptomyces</taxon>
    </lineage>
</organism>
<keyword evidence="3 6" id="KW-1133">Transmembrane helix</keyword>
<dbReference type="STRING" id="1196353.SAMN05444921_101538"/>
<evidence type="ECO:0000259" key="7">
    <source>
        <dbReference type="Pfam" id="PF04932"/>
    </source>
</evidence>
<comment type="subcellular location">
    <subcellularLocation>
        <location evidence="1">Membrane</location>
        <topology evidence="1">Multi-pass membrane protein</topology>
    </subcellularLocation>
</comment>
<evidence type="ECO:0000256" key="5">
    <source>
        <dbReference type="SAM" id="MobiDB-lite"/>
    </source>
</evidence>
<reference evidence="9" key="1">
    <citation type="submission" date="2016-10" db="EMBL/GenBank/DDBJ databases">
        <authorList>
            <person name="Varghese N."/>
            <person name="Submissions S."/>
        </authorList>
    </citation>
    <scope>NUCLEOTIDE SEQUENCE [LARGE SCALE GENOMIC DNA]</scope>
    <source>
        <strain evidence="9">CGMCC 4.7042</strain>
    </source>
</reference>
<feature type="transmembrane region" description="Helical" evidence="6">
    <location>
        <begin position="279"/>
        <end position="301"/>
    </location>
</feature>
<name>A0A1G9N8F5_9ACTN</name>
<evidence type="ECO:0000256" key="3">
    <source>
        <dbReference type="ARBA" id="ARBA00022989"/>
    </source>
</evidence>
<evidence type="ECO:0000256" key="1">
    <source>
        <dbReference type="ARBA" id="ARBA00004141"/>
    </source>
</evidence>
<dbReference type="OrthoDB" id="4074538at2"/>
<dbReference type="GO" id="GO:0016874">
    <property type="term" value="F:ligase activity"/>
    <property type="evidence" value="ECO:0007669"/>
    <property type="project" value="UniProtKB-KW"/>
</dbReference>
<dbReference type="RefSeq" id="WP_143041467.1">
    <property type="nucleotide sequence ID" value="NZ_FNHI01000001.1"/>
</dbReference>
<evidence type="ECO:0000313" key="8">
    <source>
        <dbReference type="EMBL" id="SDL82748.1"/>
    </source>
</evidence>
<keyword evidence="2 6" id="KW-0812">Transmembrane</keyword>